<keyword evidence="8" id="KW-1185">Reference proteome</keyword>
<evidence type="ECO:0000313" key="7">
    <source>
        <dbReference type="EMBL" id="GAQ25667.1"/>
    </source>
</evidence>
<organism evidence="7">
    <name type="scientific">Tepidanaerobacter syntrophicus</name>
    <dbReference type="NCBI Taxonomy" id="224999"/>
    <lineage>
        <taxon>Bacteria</taxon>
        <taxon>Bacillati</taxon>
        <taxon>Bacillota</taxon>
        <taxon>Clostridia</taxon>
        <taxon>Thermosediminibacterales</taxon>
        <taxon>Tepidanaerobacteraceae</taxon>
        <taxon>Tepidanaerobacter</taxon>
    </lineage>
</organism>
<dbReference type="GO" id="GO:0003677">
    <property type="term" value="F:DNA binding"/>
    <property type="evidence" value="ECO:0007669"/>
    <property type="project" value="InterPro"/>
</dbReference>
<accession>A0A0U9HMT3</accession>
<dbReference type="Gene3D" id="1.10.1740.10">
    <property type="match status" value="1"/>
</dbReference>
<keyword evidence="2" id="KW-0805">Transcription regulation</keyword>
<proteinExistence type="inferred from homology"/>
<dbReference type="InterPro" id="IPR039425">
    <property type="entry name" value="RNA_pol_sigma-70-like"/>
</dbReference>
<feature type="domain" description="RNA polymerase sigma-70 region 2" evidence="5">
    <location>
        <begin position="25"/>
        <end position="87"/>
    </location>
</feature>
<dbReference type="EMBL" id="DF977002">
    <property type="protein sequence ID" value="GAQ25667.1"/>
    <property type="molecule type" value="Genomic_DNA"/>
</dbReference>
<dbReference type="InterPro" id="IPR036388">
    <property type="entry name" value="WH-like_DNA-bd_sf"/>
</dbReference>
<gene>
    <name evidence="7" type="ORF">TSYNT_8204</name>
</gene>
<reference evidence="7" key="1">
    <citation type="journal article" date="2016" name="Genome Announc.">
        <title>Draft Genome Sequence of the Syntrophic Lactate-Degrading Bacterium Tepidanaerobacter syntrophicus JLT.</title>
        <authorList>
            <person name="Matsuura N."/>
            <person name="Ohashi A."/>
            <person name="Tourlousse D.M."/>
            <person name="Sekiguchi Y."/>
        </authorList>
    </citation>
    <scope>NUCLEOTIDE SEQUENCE [LARGE SCALE GENOMIC DNA]</scope>
    <source>
        <strain evidence="7">JL</strain>
    </source>
</reference>
<dbReference type="AlphaFoldDB" id="A0A0U9HMT3"/>
<protein>
    <submittedName>
        <fullName evidence="7">RNA polymerase sigma-70 factor, ECF subfamily</fullName>
    </submittedName>
</protein>
<keyword evidence="4" id="KW-0804">Transcription</keyword>
<dbReference type="PANTHER" id="PTHR43133:SF51">
    <property type="entry name" value="RNA POLYMERASE SIGMA FACTOR"/>
    <property type="match status" value="1"/>
</dbReference>
<dbReference type="InterPro" id="IPR014284">
    <property type="entry name" value="RNA_pol_sigma-70_dom"/>
</dbReference>
<sequence length="173" mass="20170">MIDEISFKRAKNKDAESFYKLLEPIKDQLYRTAFMYMKNEDDALDCVHDSIVKAIQSIDSLREPRYFNTWITRITINTCKDNLRKAQNSISHDTSEFEKIPAHNDASIEDNIDLHKALDNLKDDEKELIAMRYMEDMSIRDIAETVHSPLGTVSSKISRTIKKLRTYMEGECK</sequence>
<feature type="domain" description="RNA polymerase sigma factor 70 region 4 type 2" evidence="6">
    <location>
        <begin position="114"/>
        <end position="164"/>
    </location>
</feature>
<dbReference type="Proteomes" id="UP000062160">
    <property type="component" value="Unassembled WGS sequence"/>
</dbReference>
<comment type="similarity">
    <text evidence="1">Belongs to the sigma-70 factor family. ECF subfamily.</text>
</comment>
<evidence type="ECO:0000256" key="3">
    <source>
        <dbReference type="ARBA" id="ARBA00023082"/>
    </source>
</evidence>
<dbReference type="Pfam" id="PF04542">
    <property type="entry name" value="Sigma70_r2"/>
    <property type="match status" value="1"/>
</dbReference>
<dbReference type="PANTHER" id="PTHR43133">
    <property type="entry name" value="RNA POLYMERASE ECF-TYPE SIGMA FACTO"/>
    <property type="match status" value="1"/>
</dbReference>
<dbReference type="RefSeq" id="WP_059033082.1">
    <property type="nucleotide sequence ID" value="NZ_DF977002.1"/>
</dbReference>
<dbReference type="InterPro" id="IPR007627">
    <property type="entry name" value="RNA_pol_sigma70_r2"/>
</dbReference>
<evidence type="ECO:0000256" key="4">
    <source>
        <dbReference type="ARBA" id="ARBA00023163"/>
    </source>
</evidence>
<evidence type="ECO:0000259" key="6">
    <source>
        <dbReference type="Pfam" id="PF08281"/>
    </source>
</evidence>
<evidence type="ECO:0000256" key="1">
    <source>
        <dbReference type="ARBA" id="ARBA00010641"/>
    </source>
</evidence>
<dbReference type="NCBIfam" id="TIGR02937">
    <property type="entry name" value="sigma70-ECF"/>
    <property type="match status" value="1"/>
</dbReference>
<dbReference type="InterPro" id="IPR013325">
    <property type="entry name" value="RNA_pol_sigma_r2"/>
</dbReference>
<dbReference type="GO" id="GO:0016987">
    <property type="term" value="F:sigma factor activity"/>
    <property type="evidence" value="ECO:0007669"/>
    <property type="project" value="UniProtKB-KW"/>
</dbReference>
<dbReference type="GO" id="GO:0006352">
    <property type="term" value="P:DNA-templated transcription initiation"/>
    <property type="evidence" value="ECO:0007669"/>
    <property type="project" value="InterPro"/>
</dbReference>
<evidence type="ECO:0000313" key="8">
    <source>
        <dbReference type="Proteomes" id="UP000062160"/>
    </source>
</evidence>
<dbReference type="SUPFAM" id="SSF88946">
    <property type="entry name" value="Sigma2 domain of RNA polymerase sigma factors"/>
    <property type="match status" value="1"/>
</dbReference>
<keyword evidence="3" id="KW-0731">Sigma factor</keyword>
<dbReference type="InterPro" id="IPR013249">
    <property type="entry name" value="RNA_pol_sigma70_r4_t2"/>
</dbReference>
<dbReference type="STRING" id="224999.GCA_001485475_01703"/>
<dbReference type="OrthoDB" id="9784984at2"/>
<dbReference type="CDD" id="cd06171">
    <property type="entry name" value="Sigma70_r4"/>
    <property type="match status" value="1"/>
</dbReference>
<name>A0A0U9HMT3_9FIRM</name>
<dbReference type="InterPro" id="IPR013324">
    <property type="entry name" value="RNA_pol_sigma_r3/r4-like"/>
</dbReference>
<dbReference type="Gene3D" id="1.10.10.10">
    <property type="entry name" value="Winged helix-like DNA-binding domain superfamily/Winged helix DNA-binding domain"/>
    <property type="match status" value="1"/>
</dbReference>
<dbReference type="SUPFAM" id="SSF88659">
    <property type="entry name" value="Sigma3 and sigma4 domains of RNA polymerase sigma factors"/>
    <property type="match status" value="1"/>
</dbReference>
<evidence type="ECO:0000256" key="2">
    <source>
        <dbReference type="ARBA" id="ARBA00023015"/>
    </source>
</evidence>
<dbReference type="Pfam" id="PF08281">
    <property type="entry name" value="Sigma70_r4_2"/>
    <property type="match status" value="1"/>
</dbReference>
<evidence type="ECO:0000259" key="5">
    <source>
        <dbReference type="Pfam" id="PF04542"/>
    </source>
</evidence>